<dbReference type="Proteomes" id="UP000714380">
    <property type="component" value="Unassembled WGS sequence"/>
</dbReference>
<gene>
    <name evidence="1" type="ORF">I9W95_17845</name>
</gene>
<sequence>MQKPNPTISLKDRMQAVSDEIGYPRHFKSDLDVDFNLVEKYHGSQMIWLLREHGTVMVPLKMGVDPVMITGWMEKGNTFPFLVDTSSGEVTPLSAQKAHEVVNKPPIELNREASKENLIEKVNGILEKGCEKGIWGLFQKPAFDEFETWSAWLAYFRSTNNTVMINFMAKAIRLLAIR</sequence>
<dbReference type="RefSeq" id="WP_225677425.1">
    <property type="nucleotide sequence ID" value="NZ_JAEDAH010000105.1"/>
</dbReference>
<protein>
    <submittedName>
        <fullName evidence="1">Uncharacterized protein</fullName>
    </submittedName>
</protein>
<evidence type="ECO:0000313" key="1">
    <source>
        <dbReference type="EMBL" id="MCA6065464.1"/>
    </source>
</evidence>
<reference evidence="1 2" key="1">
    <citation type="submission" date="2020-12" db="EMBL/GenBank/DDBJ databases">
        <title>Novel Thalassolituus-related marine hydrocarbonoclastic bacteria mediated algae-derived hydrocarbons mineralization in twilight zone of the northern South China Sea.</title>
        <authorList>
            <person name="Dong C."/>
        </authorList>
    </citation>
    <scope>NUCLEOTIDE SEQUENCE [LARGE SCALE GENOMIC DNA]</scope>
    <source>
        <strain evidence="1 2">IMCC1826</strain>
    </source>
</reference>
<proteinExistence type="predicted"/>
<name>A0ABS7ZUP0_9GAMM</name>
<dbReference type="EMBL" id="JAEDAH010000105">
    <property type="protein sequence ID" value="MCA6065464.1"/>
    <property type="molecule type" value="Genomic_DNA"/>
</dbReference>
<evidence type="ECO:0000313" key="2">
    <source>
        <dbReference type="Proteomes" id="UP000714380"/>
    </source>
</evidence>
<organism evidence="1 2">
    <name type="scientific">Thalassolituus marinus</name>
    <dbReference type="NCBI Taxonomy" id="671053"/>
    <lineage>
        <taxon>Bacteria</taxon>
        <taxon>Pseudomonadati</taxon>
        <taxon>Pseudomonadota</taxon>
        <taxon>Gammaproteobacteria</taxon>
        <taxon>Oceanospirillales</taxon>
        <taxon>Oceanospirillaceae</taxon>
        <taxon>Thalassolituus</taxon>
    </lineage>
</organism>
<comment type="caution">
    <text evidence="1">The sequence shown here is derived from an EMBL/GenBank/DDBJ whole genome shotgun (WGS) entry which is preliminary data.</text>
</comment>
<keyword evidence="2" id="KW-1185">Reference proteome</keyword>
<accession>A0ABS7ZUP0</accession>